<name>A0ACA9LGB5_9GLOM</name>
<organism evidence="1 2">
    <name type="scientific">Scutellospora calospora</name>
    <dbReference type="NCBI Taxonomy" id="85575"/>
    <lineage>
        <taxon>Eukaryota</taxon>
        <taxon>Fungi</taxon>
        <taxon>Fungi incertae sedis</taxon>
        <taxon>Mucoromycota</taxon>
        <taxon>Glomeromycotina</taxon>
        <taxon>Glomeromycetes</taxon>
        <taxon>Diversisporales</taxon>
        <taxon>Gigasporaceae</taxon>
        <taxon>Scutellospora</taxon>
    </lineage>
</organism>
<feature type="non-terminal residue" evidence="1">
    <location>
        <position position="1"/>
    </location>
</feature>
<protein>
    <submittedName>
        <fullName evidence="1">1886_t:CDS:1</fullName>
    </submittedName>
</protein>
<accession>A0ACA9LGB5</accession>
<dbReference type="EMBL" id="CAJVPM010005780">
    <property type="protein sequence ID" value="CAG8527836.1"/>
    <property type="molecule type" value="Genomic_DNA"/>
</dbReference>
<keyword evidence="2" id="KW-1185">Reference proteome</keyword>
<sequence>GHFAAKISYKLLTYSVITYIWDSADSAYVWDFGKCSKTAEMPIFAETSLGPL</sequence>
<dbReference type="Proteomes" id="UP000789860">
    <property type="component" value="Unassembled WGS sequence"/>
</dbReference>
<proteinExistence type="predicted"/>
<comment type="caution">
    <text evidence="1">The sequence shown here is derived from an EMBL/GenBank/DDBJ whole genome shotgun (WGS) entry which is preliminary data.</text>
</comment>
<evidence type="ECO:0000313" key="2">
    <source>
        <dbReference type="Proteomes" id="UP000789860"/>
    </source>
</evidence>
<reference evidence="1" key="1">
    <citation type="submission" date="2021-06" db="EMBL/GenBank/DDBJ databases">
        <authorList>
            <person name="Kallberg Y."/>
            <person name="Tangrot J."/>
            <person name="Rosling A."/>
        </authorList>
    </citation>
    <scope>NUCLEOTIDE SEQUENCE</scope>
    <source>
        <strain evidence="1">AU212A</strain>
    </source>
</reference>
<evidence type="ECO:0000313" key="1">
    <source>
        <dbReference type="EMBL" id="CAG8527836.1"/>
    </source>
</evidence>
<gene>
    <name evidence="1" type="ORF">SCALOS_LOCUS4331</name>
</gene>